<evidence type="ECO:0000313" key="15">
    <source>
        <dbReference type="EMBL" id="OBR63239.1"/>
    </source>
</evidence>
<evidence type="ECO:0000256" key="3">
    <source>
        <dbReference type="ARBA" id="ARBA00012438"/>
    </source>
</evidence>
<keyword evidence="16" id="KW-1185">Reference proteome</keyword>
<dbReference type="PRINTS" id="PR00344">
    <property type="entry name" value="BCTRLSENSOR"/>
</dbReference>
<feature type="compositionally biased region" description="Polar residues" evidence="11">
    <location>
        <begin position="675"/>
        <end position="685"/>
    </location>
</feature>
<feature type="transmembrane region" description="Helical" evidence="12">
    <location>
        <begin position="245"/>
        <end position="263"/>
    </location>
</feature>
<dbReference type="Gene3D" id="3.30.565.10">
    <property type="entry name" value="Histidine kinase-like ATPase, C-terminal domain"/>
    <property type="match status" value="2"/>
</dbReference>
<evidence type="ECO:0000313" key="16">
    <source>
        <dbReference type="Proteomes" id="UP000092024"/>
    </source>
</evidence>
<comment type="caution">
    <text evidence="15">The sequence shown here is derived from an EMBL/GenBank/DDBJ whole genome shotgun (WGS) entry which is preliminary data.</text>
</comment>
<dbReference type="Gene3D" id="1.10.287.130">
    <property type="match status" value="1"/>
</dbReference>
<dbReference type="Pfam" id="PF07695">
    <property type="entry name" value="7TMR-DISM_7TM"/>
    <property type="match status" value="1"/>
</dbReference>
<dbReference type="STRING" id="1844972.A7K91_25140"/>
<keyword evidence="12" id="KW-1133">Transmembrane helix</keyword>
<dbReference type="SUPFAM" id="SSF55874">
    <property type="entry name" value="ATPase domain of HSP90 chaperone/DNA topoisomerase II/histidine kinase"/>
    <property type="match status" value="2"/>
</dbReference>
<evidence type="ECO:0000256" key="4">
    <source>
        <dbReference type="ARBA" id="ARBA00022553"/>
    </source>
</evidence>
<dbReference type="GO" id="GO:0005886">
    <property type="term" value="C:plasma membrane"/>
    <property type="evidence" value="ECO:0007669"/>
    <property type="project" value="UniProtKB-SubCell"/>
</dbReference>
<name>A0A1A5YCC4_9BACL</name>
<dbReference type="GO" id="GO:0009927">
    <property type="term" value="F:histidine phosphotransfer kinase activity"/>
    <property type="evidence" value="ECO:0007669"/>
    <property type="project" value="TreeGrafter"/>
</dbReference>
<dbReference type="AlphaFoldDB" id="A0A1A5YCC4"/>
<keyword evidence="9" id="KW-0902">Two-component regulatory system</keyword>
<dbReference type="InterPro" id="IPR036097">
    <property type="entry name" value="HisK_dim/P_sf"/>
</dbReference>
<dbReference type="EC" id="2.7.13.3" evidence="3"/>
<comment type="subcellular location">
    <subcellularLocation>
        <location evidence="2">Cell membrane</location>
        <topology evidence="2">Multi-pass membrane protein</topology>
    </subcellularLocation>
</comment>
<evidence type="ECO:0000259" key="14">
    <source>
        <dbReference type="PROSITE" id="PS50110"/>
    </source>
</evidence>
<accession>A0A1A5YCC4</accession>
<keyword evidence="7" id="KW-0418">Kinase</keyword>
<dbReference type="Pfam" id="PF06580">
    <property type="entry name" value="His_kinase"/>
    <property type="match status" value="1"/>
</dbReference>
<evidence type="ECO:0000256" key="6">
    <source>
        <dbReference type="ARBA" id="ARBA00022741"/>
    </source>
</evidence>
<dbReference type="InterPro" id="IPR011006">
    <property type="entry name" value="CheY-like_superfamily"/>
</dbReference>
<dbReference type="SMART" id="SM00387">
    <property type="entry name" value="HATPase_c"/>
    <property type="match status" value="2"/>
</dbReference>
<dbReference type="PANTHER" id="PTHR43047">
    <property type="entry name" value="TWO-COMPONENT HISTIDINE PROTEIN KINASE"/>
    <property type="match status" value="1"/>
</dbReference>
<feature type="domain" description="Response regulatory" evidence="14">
    <location>
        <begin position="703"/>
        <end position="820"/>
    </location>
</feature>
<dbReference type="SMART" id="SM00388">
    <property type="entry name" value="HisKA"/>
    <property type="match status" value="1"/>
</dbReference>
<keyword evidence="5" id="KW-0808">Transferase</keyword>
<gene>
    <name evidence="15" type="ORF">A7K91_25140</name>
</gene>
<dbReference type="InterPro" id="IPR036890">
    <property type="entry name" value="HATPase_C_sf"/>
</dbReference>
<evidence type="ECO:0000256" key="5">
    <source>
        <dbReference type="ARBA" id="ARBA00022679"/>
    </source>
</evidence>
<evidence type="ECO:0000256" key="10">
    <source>
        <dbReference type="PROSITE-ProRule" id="PRU00169"/>
    </source>
</evidence>
<dbReference type="CDD" id="cd16922">
    <property type="entry name" value="HATPase_EvgS-ArcB-TorS-like"/>
    <property type="match status" value="1"/>
</dbReference>
<dbReference type="GO" id="GO:0000155">
    <property type="term" value="F:phosphorelay sensor kinase activity"/>
    <property type="evidence" value="ECO:0007669"/>
    <property type="project" value="InterPro"/>
</dbReference>
<dbReference type="SUPFAM" id="SSF47384">
    <property type="entry name" value="Homodimeric domain of signal transducing histidine kinase"/>
    <property type="match status" value="1"/>
</dbReference>
<evidence type="ECO:0000256" key="7">
    <source>
        <dbReference type="ARBA" id="ARBA00022777"/>
    </source>
</evidence>
<dbReference type="EMBL" id="LYPA01000074">
    <property type="protein sequence ID" value="OBR63239.1"/>
    <property type="molecule type" value="Genomic_DNA"/>
</dbReference>
<organism evidence="15 16">
    <name type="scientific">Paenibacillus oryzae</name>
    <dbReference type="NCBI Taxonomy" id="1844972"/>
    <lineage>
        <taxon>Bacteria</taxon>
        <taxon>Bacillati</taxon>
        <taxon>Bacillota</taxon>
        <taxon>Bacilli</taxon>
        <taxon>Bacillales</taxon>
        <taxon>Paenibacillaceae</taxon>
        <taxon>Paenibacillus</taxon>
    </lineage>
</organism>
<dbReference type="OrthoDB" id="9809348at2"/>
<keyword evidence="8" id="KW-0067">ATP-binding</keyword>
<proteinExistence type="predicted"/>
<dbReference type="InterPro" id="IPR005467">
    <property type="entry name" value="His_kinase_dom"/>
</dbReference>
<evidence type="ECO:0000259" key="13">
    <source>
        <dbReference type="PROSITE" id="PS50109"/>
    </source>
</evidence>
<protein>
    <recommendedName>
        <fullName evidence="3">histidine kinase</fullName>
        <ecNumber evidence="3">2.7.13.3</ecNumber>
    </recommendedName>
</protein>
<dbReference type="InterPro" id="IPR003661">
    <property type="entry name" value="HisK_dim/P_dom"/>
</dbReference>
<feature type="transmembrane region" description="Helical" evidence="12">
    <location>
        <begin position="310"/>
        <end position="331"/>
    </location>
</feature>
<evidence type="ECO:0000256" key="12">
    <source>
        <dbReference type="SAM" id="Phobius"/>
    </source>
</evidence>
<dbReference type="Pfam" id="PF02518">
    <property type="entry name" value="HATPase_c"/>
    <property type="match status" value="2"/>
</dbReference>
<keyword evidence="4 10" id="KW-0597">Phosphoprotein</keyword>
<reference evidence="15 16" key="1">
    <citation type="submission" date="2016-05" db="EMBL/GenBank/DDBJ databases">
        <title>Paenibacillus oryzae. sp. nov., isolated from the rice root.</title>
        <authorList>
            <person name="Zhang J."/>
            <person name="Zhang X."/>
        </authorList>
    </citation>
    <scope>NUCLEOTIDE SEQUENCE [LARGE SCALE GENOMIC DNA]</scope>
    <source>
        <strain evidence="15 16">1DrF-4</strain>
    </source>
</reference>
<dbReference type="SUPFAM" id="SSF52172">
    <property type="entry name" value="CheY-like"/>
    <property type="match status" value="1"/>
</dbReference>
<feature type="transmembrane region" description="Helical" evidence="12">
    <location>
        <begin position="367"/>
        <end position="387"/>
    </location>
</feature>
<dbReference type="InterPro" id="IPR001789">
    <property type="entry name" value="Sig_transdc_resp-reg_receiver"/>
</dbReference>
<evidence type="ECO:0000256" key="11">
    <source>
        <dbReference type="SAM" id="MobiDB-lite"/>
    </source>
</evidence>
<dbReference type="PROSITE" id="PS50109">
    <property type="entry name" value="HIS_KIN"/>
    <property type="match status" value="2"/>
</dbReference>
<keyword evidence="12" id="KW-0812">Transmembrane</keyword>
<dbReference type="SMART" id="SM00448">
    <property type="entry name" value="REC"/>
    <property type="match status" value="1"/>
</dbReference>
<feature type="domain" description="Histidine kinase" evidence="13">
    <location>
        <begin position="443"/>
        <end position="662"/>
    </location>
</feature>
<evidence type="ECO:0000256" key="9">
    <source>
        <dbReference type="ARBA" id="ARBA00023012"/>
    </source>
</evidence>
<feature type="domain" description="Histidine kinase" evidence="13">
    <location>
        <begin position="868"/>
        <end position="1030"/>
    </location>
</feature>
<evidence type="ECO:0000256" key="1">
    <source>
        <dbReference type="ARBA" id="ARBA00000085"/>
    </source>
</evidence>
<feature type="transmembrane region" description="Helical" evidence="12">
    <location>
        <begin position="278"/>
        <end position="298"/>
    </location>
</feature>
<dbReference type="InterPro" id="IPR010559">
    <property type="entry name" value="Sig_transdc_His_kin_internal"/>
</dbReference>
<dbReference type="PROSITE" id="PS50110">
    <property type="entry name" value="RESPONSE_REGULATORY"/>
    <property type="match status" value="1"/>
</dbReference>
<dbReference type="GO" id="GO:0005524">
    <property type="term" value="F:ATP binding"/>
    <property type="evidence" value="ECO:0007669"/>
    <property type="project" value="UniProtKB-KW"/>
</dbReference>
<feature type="transmembrane region" description="Helical" evidence="12">
    <location>
        <begin position="219"/>
        <end position="238"/>
    </location>
</feature>
<feature type="modified residue" description="4-aspartylphosphate" evidence="10">
    <location>
        <position position="753"/>
    </location>
</feature>
<dbReference type="FunFam" id="3.30.565.10:FF:000006">
    <property type="entry name" value="Sensor histidine kinase WalK"/>
    <property type="match status" value="1"/>
</dbReference>
<dbReference type="Proteomes" id="UP000092024">
    <property type="component" value="Unassembled WGS sequence"/>
</dbReference>
<dbReference type="PANTHER" id="PTHR43047:SF72">
    <property type="entry name" value="OSMOSENSING HISTIDINE PROTEIN KINASE SLN1"/>
    <property type="match status" value="1"/>
</dbReference>
<feature type="region of interest" description="Disordered" evidence="11">
    <location>
        <begin position="667"/>
        <end position="701"/>
    </location>
</feature>
<dbReference type="Pfam" id="PF00072">
    <property type="entry name" value="Response_reg"/>
    <property type="match status" value="1"/>
</dbReference>
<keyword evidence="6" id="KW-0547">Nucleotide-binding</keyword>
<dbReference type="InterPro" id="IPR003594">
    <property type="entry name" value="HATPase_dom"/>
</dbReference>
<evidence type="ECO:0000256" key="8">
    <source>
        <dbReference type="ARBA" id="ARBA00022840"/>
    </source>
</evidence>
<dbReference type="RefSeq" id="WP_068686505.1">
    <property type="nucleotide sequence ID" value="NZ_LYPA01000074.1"/>
</dbReference>
<dbReference type="InterPro" id="IPR004358">
    <property type="entry name" value="Sig_transdc_His_kin-like_C"/>
</dbReference>
<evidence type="ECO:0000256" key="2">
    <source>
        <dbReference type="ARBA" id="ARBA00004651"/>
    </source>
</evidence>
<dbReference type="CDD" id="cd17574">
    <property type="entry name" value="REC_OmpR"/>
    <property type="match status" value="1"/>
</dbReference>
<dbReference type="CDD" id="cd00082">
    <property type="entry name" value="HisKA"/>
    <property type="match status" value="1"/>
</dbReference>
<keyword evidence="12" id="KW-0472">Membrane</keyword>
<sequence length="1057" mass="117361">MRKQLWGILLFFLIISAIPVISFIRHQWGADSLPYAKDGVLDLQEWNLESQGAVALRGEWEFYRDQLLGPEHFAASAEAAGERPALSGLFELPGGWNDYISENGKREGTGFGTFRLLVKLSGDEKVTYGIRTTNIRMANKLFLGDQEVGASGEPGPTKELSISSNIPYIGFAELKGNSVEIIIQVSNHVYANGGILHPVWFGLEQDILSLRDVGLFGDFISIVGFSLFFLFFMFLYFMRRGEKPLLYLALFCGSLLVFVVTHGEKLLGQLLPDMPYELMLRLQIVSTTFGYLFLLHYINVSVPGAMSGRLFRFTKILAWISLVVGVLLPPLIYSKWFIVPALIFCIIISVLLFVLGRGVAKKTPDAYFLLLSAISLSIYAFVNLIQLQGMLDMQFYLSYELLVFVIVQILMLARRFSSSFSKVEQLSHKLVTLDGLKDEFMANTSHELRTPLHGIVNIAESLLEGVAGKPDSDQARQLGMIAATGRRLNFLIHDILDFSTLRNGQLSLNLRSVKLQAAAQSVIEVMEPLLHKKGLYLKQGWPPDLPRVNADEDRLRQILFNLIGNAVKFTHRGGVRIYGELLDGMVRISVADTGIGIQKEQMESIFLPYHSGASDAESPRSPGTGIGLGITKKLIELHGGQISVSSTPGEGSVFSFTMPVALNQSEAEEAVKKNSLPQTAGQPPSSGERHPANEPSDDPGHFTVLVVDDDHVNLQVLINLMSIEHYSVIAVDNGEEALEVLSGNNGVDLVITDWMMPEMSGLELCRRIRERFTLSELPVLMLTARNLAGDIGTAFGAGINDFLNKPVDSVVLRARVRTLLELRRSFQSVIRSELAFLQAQIKPHFLYNALNTIISVCPTDPDKATQLLLDLSKYLRSSFDFHSRQQLVSLERELELVQSYAALEQARFGKRLVMEYEVEEGLQLFIPPLSIQPIVENAVRHGVTQKAAGGTVVLKVAQEQDKVIISVRDNGKGIKASERSSLLQDKRHAGGVGLMNIHRRLLSLYGGSGLHIESVEDIGTLVSFEVPWSPVQQDDSVLLSDKERVETSERIRRYPIQ</sequence>
<dbReference type="InterPro" id="IPR011623">
    <property type="entry name" value="7TMR_DISM_rcpt_extracell_dom1"/>
</dbReference>
<dbReference type="Gene3D" id="3.40.50.2300">
    <property type="match status" value="1"/>
</dbReference>
<dbReference type="Pfam" id="PF00512">
    <property type="entry name" value="HisKA"/>
    <property type="match status" value="1"/>
</dbReference>
<comment type="catalytic activity">
    <reaction evidence="1">
        <text>ATP + protein L-histidine = ADP + protein N-phospho-L-histidine.</text>
        <dbReference type="EC" id="2.7.13.3"/>
    </reaction>
</comment>
<feature type="transmembrane region" description="Helical" evidence="12">
    <location>
        <begin position="337"/>
        <end position="355"/>
    </location>
</feature>